<name>A0A7U7J256_9PROT</name>
<dbReference type="PANTHER" id="PTHR43827:SF3">
    <property type="entry name" value="NADP-DEPENDENT OXIDOREDUCTASE DOMAIN-CONTAINING PROTEIN"/>
    <property type="match status" value="1"/>
</dbReference>
<dbReference type="SUPFAM" id="SSF51430">
    <property type="entry name" value="NAD(P)-linked oxidoreductase"/>
    <property type="match status" value="1"/>
</dbReference>
<evidence type="ECO:0000313" key="10">
    <source>
        <dbReference type="Proteomes" id="UP000027590"/>
    </source>
</evidence>
<gene>
    <name evidence="9" type="ORF">SACS_1694</name>
</gene>
<accession>A0A7U7J256</accession>
<dbReference type="InterPro" id="IPR018170">
    <property type="entry name" value="Aldo/ket_reductase_CS"/>
</dbReference>
<organism evidence="9 10">
    <name type="scientific">Parasaccharibacter apium</name>
    <dbReference type="NCBI Taxonomy" id="1510841"/>
    <lineage>
        <taxon>Bacteria</taxon>
        <taxon>Pseudomonadati</taxon>
        <taxon>Pseudomonadota</taxon>
        <taxon>Alphaproteobacteria</taxon>
        <taxon>Acetobacterales</taxon>
        <taxon>Acetobacteraceae</taxon>
        <taxon>Parasaccharibacter</taxon>
    </lineage>
</organism>
<feature type="domain" description="NADP-dependent oxidoreductase" evidence="8">
    <location>
        <begin position="45"/>
        <end position="281"/>
    </location>
</feature>
<dbReference type="Proteomes" id="UP000027590">
    <property type="component" value="Unassembled WGS sequence"/>
</dbReference>
<feature type="active site" description="Proton donor" evidence="5">
    <location>
        <position position="77"/>
    </location>
</feature>
<dbReference type="FunFam" id="3.20.20.100:FF:000002">
    <property type="entry name" value="2,5-diketo-D-gluconic acid reductase A"/>
    <property type="match status" value="1"/>
</dbReference>
<feature type="site" description="Lowers pKa of active site Tyr" evidence="7">
    <location>
        <position position="98"/>
    </location>
</feature>
<evidence type="ECO:0000313" key="9">
    <source>
        <dbReference type="EMBL" id="CDG34432.1"/>
    </source>
</evidence>
<evidence type="ECO:0000256" key="7">
    <source>
        <dbReference type="PIRSR" id="PIRSR000097-3"/>
    </source>
</evidence>
<dbReference type="AlphaFoldDB" id="A0A7U7J256"/>
<dbReference type="InterPro" id="IPR036812">
    <property type="entry name" value="NAD(P)_OxRdtase_dom_sf"/>
</dbReference>
<dbReference type="EMBL" id="CBLY010000006">
    <property type="protein sequence ID" value="CDG34432.1"/>
    <property type="molecule type" value="Genomic_DNA"/>
</dbReference>
<evidence type="ECO:0000259" key="8">
    <source>
        <dbReference type="Pfam" id="PF00248"/>
    </source>
</evidence>
<dbReference type="PANTHER" id="PTHR43827">
    <property type="entry name" value="2,5-DIKETO-D-GLUCONIC ACID REDUCTASE"/>
    <property type="match status" value="1"/>
</dbReference>
<evidence type="ECO:0000256" key="5">
    <source>
        <dbReference type="PIRSR" id="PIRSR000097-1"/>
    </source>
</evidence>
<dbReference type="InterPro" id="IPR020471">
    <property type="entry name" value="AKR"/>
</dbReference>
<protein>
    <submittedName>
        <fullName evidence="9">Oxidoreductase of aldo/keto reductase family,subgroup 1</fullName>
    </submittedName>
</protein>
<dbReference type="InterPro" id="IPR023210">
    <property type="entry name" value="NADP_OxRdtase_dom"/>
</dbReference>
<keyword evidence="2" id="KW-0521">NADP</keyword>
<dbReference type="Pfam" id="PF00248">
    <property type="entry name" value="Aldo_ket_red"/>
    <property type="match status" value="1"/>
</dbReference>
<evidence type="ECO:0000256" key="4">
    <source>
        <dbReference type="ARBA" id="ARBA00049445"/>
    </source>
</evidence>
<evidence type="ECO:0000256" key="6">
    <source>
        <dbReference type="PIRSR" id="PIRSR000097-2"/>
    </source>
</evidence>
<dbReference type="PROSITE" id="PS00798">
    <property type="entry name" value="ALDOKETO_REDUCTASE_1"/>
    <property type="match status" value="1"/>
</dbReference>
<sequence>MNEPAALAGGQCRVAQNQGGNMSDFPKDAASCVQLNDGHAMPWIGLGVWETPPDETADVVRTAIELGYRAVDTARLYRNEAGVGEGLKGHPAMFVTTKVWNDEQGYDSTLKAFDESARLLQRDVVDLYLIHWAMPQQGLYVETWKALIDLQKQGRVRSIGVSNFEKDHLQRIMDETGVVPAVNQIEIHPFFQQEELRAFHKSVGIQTEAWRPLGKGTVLNNELIGDIARRHGKSPAQVILRWHLQNGVIVIPKSVHRERMAENLDLFDFVLPEQEMAAIATLHRADGRMGENPANPVFG</sequence>
<dbReference type="PROSITE" id="PS00062">
    <property type="entry name" value="ALDOKETO_REDUCTASE_2"/>
    <property type="match status" value="1"/>
</dbReference>
<dbReference type="GO" id="GO:0016616">
    <property type="term" value="F:oxidoreductase activity, acting on the CH-OH group of donors, NAD or NADP as acceptor"/>
    <property type="evidence" value="ECO:0007669"/>
    <property type="project" value="UniProtKB-ARBA"/>
</dbReference>
<feature type="binding site" evidence="6">
    <location>
        <position position="131"/>
    </location>
    <ligand>
        <name>substrate</name>
    </ligand>
</feature>
<reference evidence="9 10" key="2">
    <citation type="journal article" date="2014" name="PLoS ONE">
        <title>Evolution of mitochondria reconstructed from the energy metabolism of living bacteria.</title>
        <authorList>
            <person name="Degli Esposti M."/>
            <person name="Chouaia B."/>
            <person name="Comandatore F."/>
            <person name="Crotti E."/>
            <person name="Sassera D."/>
            <person name="Lievens P.M."/>
            <person name="Daffonchio D."/>
            <person name="Bandi C."/>
        </authorList>
    </citation>
    <scope>NUCLEOTIDE SEQUENCE [LARGE SCALE GENOMIC DNA]</scope>
    <source>
        <strain evidence="10">AM169</strain>
    </source>
</reference>
<dbReference type="PRINTS" id="PR00069">
    <property type="entry name" value="ALDKETRDTASE"/>
</dbReference>
<evidence type="ECO:0000256" key="2">
    <source>
        <dbReference type="ARBA" id="ARBA00022857"/>
    </source>
</evidence>
<dbReference type="PIRSF" id="PIRSF000097">
    <property type="entry name" value="AKR"/>
    <property type="match status" value="1"/>
</dbReference>
<dbReference type="Gene3D" id="3.20.20.100">
    <property type="entry name" value="NADP-dependent oxidoreductase domain"/>
    <property type="match status" value="1"/>
</dbReference>
<reference evidence="9 10" key="1">
    <citation type="journal article" date="2014" name="Genome Biol. Evol.">
        <title>Acetic acid bacteria genomes reveal functional traits for adaptation to life in insect guts.</title>
        <authorList>
            <person name="Chouaia B."/>
            <person name="Gaiarsa S."/>
            <person name="Crotti E."/>
            <person name="Comandatore F."/>
            <person name="Degli Esposti M."/>
            <person name="Ricci I."/>
            <person name="Alma A."/>
            <person name="Favia G."/>
            <person name="Bandi C."/>
            <person name="Daffonchio D."/>
        </authorList>
    </citation>
    <scope>NUCLEOTIDE SEQUENCE [LARGE SCALE GENOMIC DNA]</scope>
    <source>
        <strain evidence="10">AM169</strain>
    </source>
</reference>
<evidence type="ECO:0000256" key="1">
    <source>
        <dbReference type="ARBA" id="ARBA00007905"/>
    </source>
</evidence>
<comment type="catalytic activity">
    <reaction evidence="4">
        <text>hydroxyacetone + NADP(+) = methylglyoxal + NADPH + H(+)</text>
        <dbReference type="Rhea" id="RHEA:27986"/>
        <dbReference type="ChEBI" id="CHEBI:15378"/>
        <dbReference type="ChEBI" id="CHEBI:17158"/>
        <dbReference type="ChEBI" id="CHEBI:27957"/>
        <dbReference type="ChEBI" id="CHEBI:57783"/>
        <dbReference type="ChEBI" id="CHEBI:58349"/>
    </reaction>
</comment>
<comment type="caution">
    <text evidence="9">The sequence shown here is derived from an EMBL/GenBank/DDBJ whole genome shotgun (WGS) entry which is preliminary data.</text>
</comment>
<proteinExistence type="inferred from homology"/>
<keyword evidence="3" id="KW-0560">Oxidoreductase</keyword>
<dbReference type="PROSITE" id="PS00063">
    <property type="entry name" value="ALDOKETO_REDUCTASE_3"/>
    <property type="match status" value="1"/>
</dbReference>
<comment type="similarity">
    <text evidence="1">Belongs to the aldo/keto reductase family.</text>
</comment>
<evidence type="ECO:0000256" key="3">
    <source>
        <dbReference type="ARBA" id="ARBA00023002"/>
    </source>
</evidence>